<reference evidence="3 4" key="1">
    <citation type="journal article" date="2007" name="Nature">
        <title>Light stimulates growth of proteorhodopsin-containing marine Flavobacteria.</title>
        <authorList>
            <person name="Gomez-Consarnau L."/>
            <person name="Gonzalez J.M."/>
            <person name="Coll-Llado M."/>
            <person name="Gourdon P."/>
            <person name="Pascher T."/>
            <person name="Neutze R."/>
            <person name="Pedros-Alio C."/>
            <person name="Pinhassi J."/>
        </authorList>
    </citation>
    <scope>NUCLEOTIDE SEQUENCE [LARGE SCALE GENOMIC DNA]</scope>
    <source>
        <strain evidence="3 4">MED217</strain>
    </source>
</reference>
<dbReference type="OrthoDB" id="9790710at2"/>
<dbReference type="Pfam" id="PF00534">
    <property type="entry name" value="Glycos_transf_1"/>
    <property type="match status" value="1"/>
</dbReference>
<comment type="caution">
    <text evidence="3">The sequence shown here is derived from an EMBL/GenBank/DDBJ whole genome shotgun (WGS) entry which is preliminary data.</text>
</comment>
<dbReference type="PANTHER" id="PTHR46401:SF2">
    <property type="entry name" value="GLYCOSYLTRANSFERASE WBBK-RELATED"/>
    <property type="match status" value="1"/>
</dbReference>
<dbReference type="CDD" id="cd03801">
    <property type="entry name" value="GT4_PimA-like"/>
    <property type="match status" value="1"/>
</dbReference>
<sequence>MKIVYDPCTSFTNRYVVKIATGLRKQGYHILSLPTFLGNLLKYRNVKIIHLNWFESIVGESRIALLQSFLKQYTKLLLLEVLRKKIVWTMHNRMPHDQRFQKLHELLLTKLIKQSKAIVIHSKLSQVILKNDYGVDENKVFYCPHPDYINEYGPMEAAIEKDDSKTLKLLFMGAVKPYKNIELLIEVVKNLEVSTIELTIAGKPVSVEYGIQLEHLVKNVSNIHLELTFIPDDLIPGYLNACDALVLPYDLRSSLNSGTVLLAFSYARSVICPDIGTLQDLDETLRTSVFTYSYSTVATHKEALETAILKAQNAQGELNKFGKNLLDYMQQNHSVAQVVDSLEKVYKSL</sequence>
<dbReference type="EMBL" id="AANC01000011">
    <property type="protein sequence ID" value="EAQ47945.1"/>
    <property type="molecule type" value="Genomic_DNA"/>
</dbReference>
<keyword evidence="4" id="KW-1185">Reference proteome</keyword>
<dbReference type="Proteomes" id="UP000001601">
    <property type="component" value="Unassembled WGS sequence"/>
</dbReference>
<dbReference type="eggNOG" id="COG0438">
    <property type="taxonomic scope" value="Bacteria"/>
</dbReference>
<protein>
    <submittedName>
        <fullName evidence="3">GumI protein</fullName>
    </submittedName>
</protein>
<evidence type="ECO:0000256" key="1">
    <source>
        <dbReference type="ARBA" id="ARBA00022679"/>
    </source>
</evidence>
<proteinExistence type="predicted"/>
<dbReference type="STRING" id="398720.MED217_13676"/>
<evidence type="ECO:0000259" key="2">
    <source>
        <dbReference type="Pfam" id="PF00534"/>
    </source>
</evidence>
<feature type="domain" description="Glycosyl transferase family 1" evidence="2">
    <location>
        <begin position="162"/>
        <end position="249"/>
    </location>
</feature>
<dbReference type="Gene3D" id="3.40.50.2000">
    <property type="entry name" value="Glycogen Phosphorylase B"/>
    <property type="match status" value="2"/>
</dbReference>
<dbReference type="HOGENOM" id="CLU_009583_6_0_10"/>
<dbReference type="PANTHER" id="PTHR46401">
    <property type="entry name" value="GLYCOSYLTRANSFERASE WBBK-RELATED"/>
    <property type="match status" value="1"/>
</dbReference>
<keyword evidence="1" id="KW-0808">Transferase</keyword>
<accession>A3XR80</accession>
<dbReference type="RefSeq" id="WP_009781089.1">
    <property type="nucleotide sequence ID" value="NZ_CH672395.1"/>
</dbReference>
<dbReference type="SMR" id="A3XR80"/>
<dbReference type="GO" id="GO:0009103">
    <property type="term" value="P:lipopolysaccharide biosynthetic process"/>
    <property type="evidence" value="ECO:0007669"/>
    <property type="project" value="TreeGrafter"/>
</dbReference>
<organism evidence="3 4">
    <name type="scientific">Leeuwenhoekiella blandensis (strain CECT 7118 / CCUG 51940 / KCTC 22103 / MED217)</name>
    <name type="common">Flavobacterium sp. (strain MED217)</name>
    <dbReference type="NCBI Taxonomy" id="398720"/>
    <lineage>
        <taxon>Bacteria</taxon>
        <taxon>Pseudomonadati</taxon>
        <taxon>Bacteroidota</taxon>
        <taxon>Flavobacteriia</taxon>
        <taxon>Flavobacteriales</taxon>
        <taxon>Flavobacteriaceae</taxon>
        <taxon>Leeuwenhoekiella</taxon>
    </lineage>
</organism>
<dbReference type="GO" id="GO:0016757">
    <property type="term" value="F:glycosyltransferase activity"/>
    <property type="evidence" value="ECO:0007669"/>
    <property type="project" value="InterPro"/>
</dbReference>
<evidence type="ECO:0000313" key="3">
    <source>
        <dbReference type="EMBL" id="EAQ47945.1"/>
    </source>
</evidence>
<dbReference type="AlphaFoldDB" id="A3XR80"/>
<name>A3XR80_LEEBM</name>
<dbReference type="SUPFAM" id="SSF53756">
    <property type="entry name" value="UDP-Glycosyltransferase/glycogen phosphorylase"/>
    <property type="match status" value="1"/>
</dbReference>
<gene>
    <name evidence="3" type="ORF">MED217_13676</name>
</gene>
<evidence type="ECO:0000313" key="4">
    <source>
        <dbReference type="Proteomes" id="UP000001601"/>
    </source>
</evidence>
<dbReference type="InterPro" id="IPR001296">
    <property type="entry name" value="Glyco_trans_1"/>
</dbReference>